<feature type="compositionally biased region" description="Polar residues" evidence="1">
    <location>
        <begin position="429"/>
        <end position="444"/>
    </location>
</feature>
<evidence type="ECO:0000256" key="1">
    <source>
        <dbReference type="SAM" id="MobiDB-lite"/>
    </source>
</evidence>
<dbReference type="Proteomes" id="UP000007129">
    <property type="component" value="Unassembled WGS sequence"/>
</dbReference>
<feature type="compositionally biased region" description="Basic and acidic residues" evidence="1">
    <location>
        <begin position="362"/>
        <end position="373"/>
    </location>
</feature>
<feature type="region of interest" description="Disordered" evidence="1">
    <location>
        <begin position="211"/>
        <end position="472"/>
    </location>
</feature>
<feature type="compositionally biased region" description="Basic and acidic residues" evidence="1">
    <location>
        <begin position="337"/>
        <end position="350"/>
    </location>
</feature>
<feature type="region of interest" description="Disordered" evidence="1">
    <location>
        <begin position="67"/>
        <end position="106"/>
    </location>
</feature>
<organism evidence="2 3">
    <name type="scientific">Macrophomina phaseolina (strain MS6)</name>
    <name type="common">Charcoal rot fungus</name>
    <dbReference type="NCBI Taxonomy" id="1126212"/>
    <lineage>
        <taxon>Eukaryota</taxon>
        <taxon>Fungi</taxon>
        <taxon>Dikarya</taxon>
        <taxon>Ascomycota</taxon>
        <taxon>Pezizomycotina</taxon>
        <taxon>Dothideomycetes</taxon>
        <taxon>Dothideomycetes incertae sedis</taxon>
        <taxon>Botryosphaeriales</taxon>
        <taxon>Botryosphaeriaceae</taxon>
        <taxon>Macrophomina</taxon>
    </lineage>
</organism>
<comment type="caution">
    <text evidence="2">The sequence shown here is derived from an EMBL/GenBank/DDBJ whole genome shotgun (WGS) entry which is preliminary data.</text>
</comment>
<dbReference type="HOGENOM" id="CLU_347822_0_0_1"/>
<sequence>MALSTASSILPLFNRSNTSLDASVPTHHSPTLLGHADSKRYLFPHLDSSEATPSENGSVLDARYAGSELQMGEAPRKRARSKGRSQSRAFPEQQWPSGSPTVDWRVVPDGPEVAVRFVNRPDATPLTTIIEQKSIATIRSARSLALAAHLTTSKPANHYAEETEQKQPGRCHTTRRQAALTIDEATLRELHQIIENQVPACRKVSSLSASECVDGVPDPARPISPPHSPPFRAQTPCGLSRQPGDSPTSSRPPRRRVSRARSFGNALRDFFRGPREELSGRNKSDHTTRSGAHEVPGELRLPRTNLSNHRTGLAHWRRPDGEHGTSNLPGCHATRPGMREVTAETDHLRDSSTPIRVPGTGERLHLRNEKRDGGSAQGKPLQPQDRQGPVQTPMLGPASPNVAQAGHCQASRRPSTPSRQQERARSENDGGNESPNSVYSTPTRTGERFDHPLIPAPLFTSPPHSRRDLDPRIPLSSYDRLAHMLGSDQPPSRDKASQNGRVHPRLDTAMGYTAVDVPAQCPDETSLQSVDPNCADSRLIVPTSSYTPASKRASTAAVFSTSPHVSTKSVQDSCLLVSPPSSVFSTLPSSPVFPQSSSQPQTEQSKVEPEPGVSSSSTRLTVIRSAALPALLPIAAAEGIIRPRPLPRLVKLPLSDAEVAASPYVPRCDRRSSNTASPRISACAIRASGGSSASYHTAAQISRASRPRDPSSAVCPAPLSLEQALAPSPAPYVSLSHVEIMPANPKQRITGSSGSNEEKGVAEQFGWLLRVCFCQPLGGVEDSENGGDGCGATRKHRLRRTHRVSAKQGLV</sequence>
<feature type="compositionally biased region" description="Low complexity" evidence="1">
    <location>
        <begin position="588"/>
        <end position="604"/>
    </location>
</feature>
<proteinExistence type="predicted"/>
<evidence type="ECO:0000313" key="3">
    <source>
        <dbReference type="Proteomes" id="UP000007129"/>
    </source>
</evidence>
<feature type="compositionally biased region" description="Pro residues" evidence="1">
    <location>
        <begin position="219"/>
        <end position="229"/>
    </location>
</feature>
<dbReference type="EMBL" id="AHHD01000419">
    <property type="protein sequence ID" value="EKG13028.1"/>
    <property type="molecule type" value="Genomic_DNA"/>
</dbReference>
<reference evidence="2 3" key="1">
    <citation type="journal article" date="2012" name="BMC Genomics">
        <title>Tools to kill: Genome of one of the most destructive plant pathogenic fungi Macrophomina phaseolina.</title>
        <authorList>
            <person name="Islam M.S."/>
            <person name="Haque M.S."/>
            <person name="Islam M.M."/>
            <person name="Emdad E.M."/>
            <person name="Halim A."/>
            <person name="Hossen Q.M.M."/>
            <person name="Hossain M.Z."/>
            <person name="Ahmed B."/>
            <person name="Rahim S."/>
            <person name="Rahman M.S."/>
            <person name="Alam M.M."/>
            <person name="Hou S."/>
            <person name="Wan X."/>
            <person name="Saito J.A."/>
            <person name="Alam M."/>
        </authorList>
    </citation>
    <scope>NUCLEOTIDE SEQUENCE [LARGE SCALE GENOMIC DNA]</scope>
    <source>
        <strain evidence="2 3">MS6</strain>
    </source>
</reference>
<dbReference type="AlphaFoldDB" id="K2REL8"/>
<name>K2REL8_MACPH</name>
<evidence type="ECO:0000313" key="2">
    <source>
        <dbReference type="EMBL" id="EKG13028.1"/>
    </source>
</evidence>
<feature type="compositionally biased region" description="Basic and acidic residues" evidence="1">
    <location>
        <begin position="269"/>
        <end position="301"/>
    </location>
</feature>
<protein>
    <submittedName>
        <fullName evidence="2">Alcohol dehydrogenase GroES-like protein</fullName>
    </submittedName>
</protein>
<feature type="compositionally biased region" description="Polar residues" evidence="1">
    <location>
        <begin position="86"/>
        <end position="100"/>
    </location>
</feature>
<gene>
    <name evidence="2" type="ORF">MPH_09848</name>
</gene>
<accession>K2REL8</accession>
<dbReference type="InParanoid" id="K2REL8"/>
<feature type="region of interest" description="Disordered" evidence="1">
    <location>
        <begin position="587"/>
        <end position="618"/>
    </location>
</feature>
<dbReference type="OrthoDB" id="3907968at2759"/>
<dbReference type="VEuPathDB" id="FungiDB:MPH_09848"/>